<feature type="region of interest" description="Disordered" evidence="1">
    <location>
        <begin position="81"/>
        <end position="103"/>
    </location>
</feature>
<organism evidence="2 3">
    <name type="scientific">Nyssa sinensis</name>
    <dbReference type="NCBI Taxonomy" id="561372"/>
    <lineage>
        <taxon>Eukaryota</taxon>
        <taxon>Viridiplantae</taxon>
        <taxon>Streptophyta</taxon>
        <taxon>Embryophyta</taxon>
        <taxon>Tracheophyta</taxon>
        <taxon>Spermatophyta</taxon>
        <taxon>Magnoliopsida</taxon>
        <taxon>eudicotyledons</taxon>
        <taxon>Gunneridae</taxon>
        <taxon>Pentapetalae</taxon>
        <taxon>asterids</taxon>
        <taxon>Cornales</taxon>
        <taxon>Nyssaceae</taxon>
        <taxon>Nyssa</taxon>
    </lineage>
</organism>
<feature type="compositionally biased region" description="Polar residues" evidence="1">
    <location>
        <begin position="81"/>
        <end position="100"/>
    </location>
</feature>
<protein>
    <submittedName>
        <fullName evidence="2">Uncharacterized protein</fullName>
    </submittedName>
</protein>
<name>A0A5J5AIP1_9ASTE</name>
<reference evidence="2 3" key="1">
    <citation type="submission" date="2019-09" db="EMBL/GenBank/DDBJ databases">
        <title>A chromosome-level genome assembly of the Chinese tupelo Nyssa sinensis.</title>
        <authorList>
            <person name="Yang X."/>
            <person name="Kang M."/>
            <person name="Yang Y."/>
            <person name="Xiong H."/>
            <person name="Wang M."/>
            <person name="Zhang Z."/>
            <person name="Wang Z."/>
            <person name="Wu H."/>
            <person name="Ma T."/>
            <person name="Liu J."/>
            <person name="Xi Z."/>
        </authorList>
    </citation>
    <scope>NUCLEOTIDE SEQUENCE [LARGE SCALE GENOMIC DNA]</scope>
    <source>
        <strain evidence="2">J267</strain>
        <tissue evidence="2">Leaf</tissue>
    </source>
</reference>
<keyword evidence="3" id="KW-1185">Reference proteome</keyword>
<feature type="compositionally biased region" description="Polar residues" evidence="1">
    <location>
        <begin position="390"/>
        <end position="420"/>
    </location>
</feature>
<dbReference type="Proteomes" id="UP000325577">
    <property type="component" value="Linkage Group LG20"/>
</dbReference>
<evidence type="ECO:0000256" key="1">
    <source>
        <dbReference type="SAM" id="MobiDB-lite"/>
    </source>
</evidence>
<accession>A0A5J5AIP1</accession>
<sequence length="565" mass="59546">MDPALLPKAIATQRSAPTGGRTLTHSYPASSKELRGAGPLAFLLDIMPAIVGQEERLTDPPVIVGHSRDIDSCAVTVNPQFTTLESPSSMDKTGASQQDGRVSPSARVACPSAKTSSPVTVYASTSNISLQGPLAPSLLLVSGLASMAFSQSLHATNHGLPTAMESSCALHAKISQPLYRQKPTHLSSELVMSQNDLPIVVFAPPSPAANDFEDGEVACNPVVAARDSPLRLTWADQASSGEFIPKEALDLEDDYGGFSINTDFLRCSDMRGDTNNGGCKKGGPGRGEVQARAKRASTHLSYPSCHYPNAEKRRAQVPFDCRPVTGASHHNMQATPSRMGSTVASQKVVLLSQYAGVVCPSAQVGYSNAAYPSNPTVGNSGDQKADQPTAIPSNTTVPSSAVTTRQANSLVGTHLTTAQTSERDPYSIPHASYEKAKGLTPPVIDNIYRGPHQLSPSTLIDANNVDPPNLEAHPVSKTLPSLAADPTVAELQPHSLVAGPSNPLLQHHDSTPAAATYTANALRDVRGKTSHIAETISSDITPATAMHIETTIKDIKQQIVHSEIP</sequence>
<dbReference type="AlphaFoldDB" id="A0A5J5AIP1"/>
<feature type="region of interest" description="Disordered" evidence="1">
    <location>
        <begin position="375"/>
        <end position="426"/>
    </location>
</feature>
<dbReference type="EMBL" id="CM018044">
    <property type="protein sequence ID" value="KAA8529752.1"/>
    <property type="molecule type" value="Genomic_DNA"/>
</dbReference>
<evidence type="ECO:0000313" key="3">
    <source>
        <dbReference type="Proteomes" id="UP000325577"/>
    </source>
</evidence>
<proteinExistence type="predicted"/>
<gene>
    <name evidence="2" type="ORF">F0562_034148</name>
</gene>
<evidence type="ECO:0000313" key="2">
    <source>
        <dbReference type="EMBL" id="KAA8529752.1"/>
    </source>
</evidence>